<keyword evidence="3" id="KW-1185">Reference proteome</keyword>
<feature type="domain" description="NAD(P)-binding" evidence="1">
    <location>
        <begin position="8"/>
        <end position="211"/>
    </location>
</feature>
<dbReference type="AlphaFoldDB" id="A0AAV5AHG4"/>
<dbReference type="Pfam" id="PF13460">
    <property type="entry name" value="NAD_binding_10"/>
    <property type="match status" value="1"/>
</dbReference>
<proteinExistence type="predicted"/>
<name>A0AAV5AHG4_9AGAM</name>
<reference evidence="2" key="1">
    <citation type="submission" date="2021-10" db="EMBL/GenBank/DDBJ databases">
        <title>De novo Genome Assembly of Clathrus columnatus (Basidiomycota, Fungi) Using Illumina and Nanopore Sequence Data.</title>
        <authorList>
            <person name="Ogiso-Tanaka E."/>
            <person name="Itagaki H."/>
            <person name="Hosoya T."/>
            <person name="Hosaka K."/>
        </authorList>
    </citation>
    <scope>NUCLEOTIDE SEQUENCE</scope>
    <source>
        <strain evidence="2">MO-923</strain>
    </source>
</reference>
<evidence type="ECO:0000313" key="2">
    <source>
        <dbReference type="EMBL" id="GJJ14087.1"/>
    </source>
</evidence>
<evidence type="ECO:0000259" key="1">
    <source>
        <dbReference type="Pfam" id="PF13460"/>
    </source>
</evidence>
<dbReference type="PANTHER" id="PTHR15020">
    <property type="entry name" value="FLAVIN REDUCTASE-RELATED"/>
    <property type="match status" value="1"/>
</dbReference>
<dbReference type="Proteomes" id="UP001050691">
    <property type="component" value="Unassembled WGS sequence"/>
</dbReference>
<accession>A0AAV5AHG4</accession>
<dbReference type="SUPFAM" id="SSF51735">
    <property type="entry name" value="NAD(P)-binding Rossmann-fold domains"/>
    <property type="match status" value="1"/>
</dbReference>
<evidence type="ECO:0000313" key="3">
    <source>
        <dbReference type="Proteomes" id="UP001050691"/>
    </source>
</evidence>
<protein>
    <recommendedName>
        <fullName evidence="1">NAD(P)-binding domain-containing protein</fullName>
    </recommendedName>
</protein>
<organism evidence="2 3">
    <name type="scientific">Clathrus columnatus</name>
    <dbReference type="NCBI Taxonomy" id="1419009"/>
    <lineage>
        <taxon>Eukaryota</taxon>
        <taxon>Fungi</taxon>
        <taxon>Dikarya</taxon>
        <taxon>Basidiomycota</taxon>
        <taxon>Agaricomycotina</taxon>
        <taxon>Agaricomycetes</taxon>
        <taxon>Phallomycetidae</taxon>
        <taxon>Phallales</taxon>
        <taxon>Clathraceae</taxon>
        <taxon>Clathrus</taxon>
    </lineage>
</organism>
<dbReference type="Gene3D" id="3.40.50.720">
    <property type="entry name" value="NAD(P)-binding Rossmann-like Domain"/>
    <property type="match status" value="1"/>
</dbReference>
<dbReference type="EMBL" id="BPWL01000009">
    <property type="protein sequence ID" value="GJJ14087.1"/>
    <property type="molecule type" value="Genomic_DNA"/>
</dbReference>
<sequence>MNEVVIIGGHGKIAMRLTRLLVDNGFSVTSVIRNPTDSNDIVNIKAKPEIISLEEADVATFTALFETTNAKLVYFIAGAGGKGGPERTKTVDFEGAVKIFDAIEGVKNIKPRLILVGAIDARDPNRLEDYPSHYSEQDKDISRRAHEILKDYYIWKYEADKNLSQRTSFEWTILRPTSLDDTSGTGTAEIGFTQLGIPISRDDVAEALFHLASRIQAHGLILDMIGGNTPIAEALDSAIQKRESAQI</sequence>
<dbReference type="InterPro" id="IPR036291">
    <property type="entry name" value="NAD(P)-bd_dom_sf"/>
</dbReference>
<comment type="caution">
    <text evidence="2">The sequence shown here is derived from an EMBL/GenBank/DDBJ whole genome shotgun (WGS) entry which is preliminary data.</text>
</comment>
<dbReference type="InterPro" id="IPR016040">
    <property type="entry name" value="NAD(P)-bd_dom"/>
</dbReference>
<gene>
    <name evidence="2" type="ORF">Clacol_008344</name>
</gene>
<dbReference type="PANTHER" id="PTHR15020:SF50">
    <property type="entry name" value="UPF0659 PROTEIN YMR090W"/>
    <property type="match status" value="1"/>
</dbReference>